<name>A0A1M6Z3B3_9BACT</name>
<reference evidence="3" key="1">
    <citation type="submission" date="2016-11" db="EMBL/GenBank/DDBJ databases">
        <authorList>
            <person name="Varghese N."/>
            <person name="Submissions S."/>
        </authorList>
    </citation>
    <scope>NUCLEOTIDE SEQUENCE [LARGE SCALE GENOMIC DNA]</scope>
    <source>
        <strain evidence="3">DSM 18569</strain>
    </source>
</reference>
<dbReference type="EMBL" id="FRAS01000012">
    <property type="protein sequence ID" value="SHL24978.1"/>
    <property type="molecule type" value="Genomic_DNA"/>
</dbReference>
<feature type="domain" description="RiboL-PSP-HEPN" evidence="1">
    <location>
        <begin position="52"/>
        <end position="211"/>
    </location>
</feature>
<dbReference type="RefSeq" id="WP_139252249.1">
    <property type="nucleotide sequence ID" value="NZ_FRAS01000012.1"/>
</dbReference>
<accession>A0A1M6Z3B3</accession>
<dbReference type="InterPro" id="IPR041519">
    <property type="entry name" value="HEPN_RiboL-PSP"/>
</dbReference>
<keyword evidence="3" id="KW-1185">Reference proteome</keyword>
<dbReference type="Proteomes" id="UP000183947">
    <property type="component" value="Unassembled WGS sequence"/>
</dbReference>
<proteinExistence type="predicted"/>
<dbReference type="AlphaFoldDB" id="A0A1M6Z3B3"/>
<dbReference type="Pfam" id="PF18735">
    <property type="entry name" value="HEPN_RiboL-PSP"/>
    <property type="match status" value="1"/>
</dbReference>
<organism evidence="2 3">
    <name type="scientific">Hymenobacter psychrotolerans DSM 18569</name>
    <dbReference type="NCBI Taxonomy" id="1121959"/>
    <lineage>
        <taxon>Bacteria</taxon>
        <taxon>Pseudomonadati</taxon>
        <taxon>Bacteroidota</taxon>
        <taxon>Cytophagia</taxon>
        <taxon>Cytophagales</taxon>
        <taxon>Hymenobacteraceae</taxon>
        <taxon>Hymenobacter</taxon>
    </lineage>
</organism>
<dbReference type="OrthoDB" id="893735at2"/>
<evidence type="ECO:0000313" key="2">
    <source>
        <dbReference type="EMBL" id="SHL24978.1"/>
    </source>
</evidence>
<gene>
    <name evidence="2" type="ORF">SAMN02746009_02409</name>
</gene>
<evidence type="ECO:0000313" key="3">
    <source>
        <dbReference type="Proteomes" id="UP000183947"/>
    </source>
</evidence>
<evidence type="ECO:0000259" key="1">
    <source>
        <dbReference type="Pfam" id="PF18735"/>
    </source>
</evidence>
<protein>
    <recommendedName>
        <fullName evidence="1">RiboL-PSP-HEPN domain-containing protein</fullName>
    </recommendedName>
</protein>
<sequence>MSKLVVVPKRMVNLEQAYAYLCMAVDEVYDKFLLKYESMPLAGPNLFRLDVKAYCVLCHAAFEEYIERISLIVLNCVVDDYIYTRRVNDSTMMFIHSQINFQSLYNEDKDEIIQVFDYVRKKLELAKDIFSRSVNTNHGFGLKYMSKVLTPFAIDISKDANLMNSLVMLTGERGFHAHKTLERGNVKDTIGPEIAFDIVFDCLVLCEDILNKAKYKVKPH</sequence>